<dbReference type="EMBL" id="QNVT01000042">
    <property type="protein sequence ID" value="REC59314.1"/>
    <property type="molecule type" value="Genomic_DNA"/>
</dbReference>
<organism evidence="1 2">
    <name type="scientific">Chryseobacterium pennae</name>
    <dbReference type="NCBI Taxonomy" id="2258962"/>
    <lineage>
        <taxon>Bacteria</taxon>
        <taxon>Pseudomonadati</taxon>
        <taxon>Bacteroidota</taxon>
        <taxon>Flavobacteriia</taxon>
        <taxon>Flavobacteriales</taxon>
        <taxon>Weeksellaceae</taxon>
        <taxon>Chryseobacterium group</taxon>
        <taxon>Chryseobacterium</taxon>
    </lineage>
</organism>
<evidence type="ECO:0000313" key="1">
    <source>
        <dbReference type="EMBL" id="REC59314.1"/>
    </source>
</evidence>
<sequence length="313" mass="36697">MKNGISFILFLVGIHILAQSSEPYTLVYIVNKTVDREEYVADEKVDKKDEVNIMRRVYGYNAKKDSVVYYSFYNSAVTENEEPSLYTLEKKTDKIVLHCKGSDESNMNLGFDSQGKTITINNKDIFYLNDAYYNYLHKSVYENLNIPDLLDFLEDFLEDYNIEELRCISSLEKYKHNDFRVLKAYMESYRSQASDYLDKWNIQFDYDGKGVLKYLLKESAEGDQALEKKILSHHQGVFRYAIHRNNESRLITDSEQTFDISKKVFNEKITAFQVGLGKETNFETKQKIYKTFPADHLYLKSKGVLEINKIKIK</sequence>
<dbReference type="Proteomes" id="UP000256686">
    <property type="component" value="Unassembled WGS sequence"/>
</dbReference>
<proteinExistence type="predicted"/>
<dbReference type="RefSeq" id="WP_115973774.1">
    <property type="nucleotide sequence ID" value="NZ_QNVT01000042.1"/>
</dbReference>
<evidence type="ECO:0000313" key="2">
    <source>
        <dbReference type="Proteomes" id="UP000256686"/>
    </source>
</evidence>
<reference evidence="2" key="1">
    <citation type="submission" date="2018-06" db="EMBL/GenBank/DDBJ databases">
        <authorList>
            <person name="Lum Nde A."/>
            <person name="Hugo C."/>
        </authorList>
    </citation>
    <scope>NUCLEOTIDE SEQUENCE [LARGE SCALE GENOMIC DNA]</scope>
    <source>
        <strain evidence="2">1_F178</strain>
    </source>
</reference>
<protein>
    <submittedName>
        <fullName evidence="1">Uncharacterized protein</fullName>
    </submittedName>
</protein>
<name>A0A3D9C0L9_9FLAO</name>
<keyword evidence="2" id="KW-1185">Reference proteome</keyword>
<dbReference type="AlphaFoldDB" id="A0A3D9C0L9"/>
<accession>A0A3D9C0L9</accession>
<gene>
    <name evidence="1" type="ORF">DRF65_26820</name>
</gene>
<comment type="caution">
    <text evidence="1">The sequence shown here is derived from an EMBL/GenBank/DDBJ whole genome shotgun (WGS) entry which is preliminary data.</text>
</comment>